<dbReference type="InterPro" id="IPR009057">
    <property type="entry name" value="Homeodomain-like_sf"/>
</dbReference>
<keyword evidence="3" id="KW-0805">Transcription regulation</keyword>
<dbReference type="Gene3D" id="3.30.450.20">
    <property type="entry name" value="PAS domain"/>
    <property type="match status" value="1"/>
</dbReference>
<keyword evidence="1" id="KW-0547">Nucleotide-binding</keyword>
<evidence type="ECO:0000256" key="3">
    <source>
        <dbReference type="ARBA" id="ARBA00023015"/>
    </source>
</evidence>
<protein>
    <submittedName>
        <fullName evidence="8">Putative Transcriptional Regulator, Fis family</fullName>
    </submittedName>
</protein>
<sequence length="461" mass="51724">MTQTLEPEIYSLLEAQTHPFVLIDAHYRIVGANQAYCNNYGLTRDQVVGRSCHEVSHRSSVPCHQNGEDCPHQTVFRTAKPYEVMHTHFDQHQHPEYARIKGYPVFGRDGLRYLGEAIVRVKDPEGMTCEEMRMIGSSSVFLHCMEQLSRAAESEASVLLTGESGVGKELAAQYLHKRSPRRGQPFLTINCAAIPESMFEDELFGHERGAFTGCIGRKQGLFELANGGTLFLDEVGEIPLTLQAKLLRVLENGEFRRVGGTEMLRANVRIVSATNRNLLELTQSGRFRLDMYYRIAGIDLQLPSLRERRDDIPALAEVILRRIAESGAQRCKLSEQASRKLMAHDFPGNVRELRNILVKAVALCRHHTIDEAYITFAKVGVSGCASSVPSFIPDGEPTIHGMQVPAANVPISRMEATYITDLLRSHQGHRRKVADILGISERTLYRKIKLYGLTLETAVER</sequence>
<dbReference type="InterPro" id="IPR025944">
    <property type="entry name" value="Sigma_54_int_dom_CS"/>
</dbReference>
<evidence type="ECO:0000256" key="5">
    <source>
        <dbReference type="ARBA" id="ARBA00023163"/>
    </source>
</evidence>
<dbReference type="InterPro" id="IPR003593">
    <property type="entry name" value="AAA+_ATPase"/>
</dbReference>
<dbReference type="Gene3D" id="1.10.10.60">
    <property type="entry name" value="Homeodomain-like"/>
    <property type="match status" value="1"/>
</dbReference>
<dbReference type="InterPro" id="IPR013656">
    <property type="entry name" value="PAS_4"/>
</dbReference>
<gene>
    <name evidence="8" type="ORF">CARN7_1171</name>
</gene>
<dbReference type="InterPro" id="IPR035965">
    <property type="entry name" value="PAS-like_dom_sf"/>
</dbReference>
<name>E6QT21_9ZZZZ</name>
<dbReference type="FunFam" id="3.40.50.300:FF:000006">
    <property type="entry name" value="DNA-binding transcriptional regulator NtrC"/>
    <property type="match status" value="1"/>
</dbReference>
<evidence type="ECO:0000256" key="1">
    <source>
        <dbReference type="ARBA" id="ARBA00022741"/>
    </source>
</evidence>
<evidence type="ECO:0000313" key="8">
    <source>
        <dbReference type="EMBL" id="CBI10393.1"/>
    </source>
</evidence>
<dbReference type="SUPFAM" id="SSF46689">
    <property type="entry name" value="Homeodomain-like"/>
    <property type="match status" value="1"/>
</dbReference>
<keyword evidence="5" id="KW-0804">Transcription</keyword>
<dbReference type="Gene3D" id="3.40.50.300">
    <property type="entry name" value="P-loop containing nucleotide triphosphate hydrolases"/>
    <property type="match status" value="1"/>
</dbReference>
<dbReference type="PANTHER" id="PTHR32071">
    <property type="entry name" value="TRANSCRIPTIONAL REGULATORY PROTEIN"/>
    <property type="match status" value="1"/>
</dbReference>
<dbReference type="CDD" id="cd00009">
    <property type="entry name" value="AAA"/>
    <property type="match status" value="1"/>
</dbReference>
<dbReference type="PROSITE" id="PS50112">
    <property type="entry name" value="PAS"/>
    <property type="match status" value="1"/>
</dbReference>
<dbReference type="InterPro" id="IPR002197">
    <property type="entry name" value="HTH_Fis"/>
</dbReference>
<dbReference type="SMART" id="SM00091">
    <property type="entry name" value="PAS"/>
    <property type="match status" value="1"/>
</dbReference>
<dbReference type="Gene3D" id="1.10.8.60">
    <property type="match status" value="1"/>
</dbReference>
<evidence type="ECO:0000256" key="4">
    <source>
        <dbReference type="ARBA" id="ARBA00023125"/>
    </source>
</evidence>
<dbReference type="PANTHER" id="PTHR32071:SF57">
    <property type="entry name" value="C4-DICARBOXYLATE TRANSPORT TRANSCRIPTIONAL REGULATORY PROTEIN DCTD"/>
    <property type="match status" value="1"/>
</dbReference>
<dbReference type="PROSITE" id="PS00676">
    <property type="entry name" value="SIGMA54_INTERACT_2"/>
    <property type="match status" value="1"/>
</dbReference>
<dbReference type="Pfam" id="PF00158">
    <property type="entry name" value="Sigma54_activat"/>
    <property type="match status" value="1"/>
</dbReference>
<dbReference type="InterPro" id="IPR025943">
    <property type="entry name" value="Sigma_54_int_dom_ATP-bd_2"/>
</dbReference>
<feature type="domain" description="PAS" evidence="7">
    <location>
        <begin position="5"/>
        <end position="51"/>
    </location>
</feature>
<comment type="caution">
    <text evidence="8">The sequence shown here is derived from an EMBL/GenBank/DDBJ whole genome shotgun (WGS) entry which is preliminary data.</text>
</comment>
<feature type="domain" description="Sigma-54 factor interaction" evidence="6">
    <location>
        <begin position="134"/>
        <end position="362"/>
    </location>
</feature>
<reference evidence="8" key="1">
    <citation type="submission" date="2009-10" db="EMBL/GenBank/DDBJ databases">
        <title>Diversity of trophic interactions inside an arsenic-rich microbial ecosystem.</title>
        <authorList>
            <person name="Bertin P.N."/>
            <person name="Heinrich-Salmeron A."/>
            <person name="Pelletier E."/>
            <person name="Goulhen-Chollet F."/>
            <person name="Arsene-Ploetze F."/>
            <person name="Gallien S."/>
            <person name="Calteau A."/>
            <person name="Vallenet D."/>
            <person name="Casiot C."/>
            <person name="Chane-Woon-Ming B."/>
            <person name="Giloteaux L."/>
            <person name="Barakat M."/>
            <person name="Bonnefoy V."/>
            <person name="Bruneel O."/>
            <person name="Chandler M."/>
            <person name="Cleiss J."/>
            <person name="Duran R."/>
            <person name="Elbaz-Poulichet F."/>
            <person name="Fonknechten N."/>
            <person name="Lauga B."/>
            <person name="Mornico D."/>
            <person name="Ortet P."/>
            <person name="Schaeffer C."/>
            <person name="Siguier P."/>
            <person name="Alexander Thil Smith A."/>
            <person name="Van Dorsselaer A."/>
            <person name="Weissenbach J."/>
            <person name="Medigue C."/>
            <person name="Le Paslier D."/>
        </authorList>
    </citation>
    <scope>NUCLEOTIDE SEQUENCE</scope>
</reference>
<keyword evidence="4" id="KW-0238">DNA-binding</keyword>
<accession>E6QT21</accession>
<dbReference type="EMBL" id="CABR01000083">
    <property type="protein sequence ID" value="CBI10393.1"/>
    <property type="molecule type" value="Genomic_DNA"/>
</dbReference>
<dbReference type="Pfam" id="PF02954">
    <property type="entry name" value="HTH_8"/>
    <property type="match status" value="1"/>
</dbReference>
<dbReference type="InterPro" id="IPR002078">
    <property type="entry name" value="Sigma_54_int"/>
</dbReference>
<dbReference type="SUPFAM" id="SSF52540">
    <property type="entry name" value="P-loop containing nucleoside triphosphate hydrolases"/>
    <property type="match status" value="1"/>
</dbReference>
<dbReference type="GO" id="GO:0006355">
    <property type="term" value="P:regulation of DNA-templated transcription"/>
    <property type="evidence" value="ECO:0007669"/>
    <property type="project" value="InterPro"/>
</dbReference>
<dbReference type="Pfam" id="PF25601">
    <property type="entry name" value="AAA_lid_14"/>
    <property type="match status" value="1"/>
</dbReference>
<dbReference type="InterPro" id="IPR000014">
    <property type="entry name" value="PAS"/>
</dbReference>
<dbReference type="PROSITE" id="PS00688">
    <property type="entry name" value="SIGMA54_INTERACT_3"/>
    <property type="match status" value="1"/>
</dbReference>
<keyword evidence="2" id="KW-0067">ATP-binding</keyword>
<dbReference type="SMART" id="SM00382">
    <property type="entry name" value="AAA"/>
    <property type="match status" value="1"/>
</dbReference>
<dbReference type="GO" id="GO:0005524">
    <property type="term" value="F:ATP binding"/>
    <property type="evidence" value="ECO:0007669"/>
    <property type="project" value="UniProtKB-KW"/>
</dbReference>
<dbReference type="GO" id="GO:0043565">
    <property type="term" value="F:sequence-specific DNA binding"/>
    <property type="evidence" value="ECO:0007669"/>
    <property type="project" value="InterPro"/>
</dbReference>
<dbReference type="Pfam" id="PF08448">
    <property type="entry name" value="PAS_4"/>
    <property type="match status" value="1"/>
</dbReference>
<dbReference type="SUPFAM" id="SSF55785">
    <property type="entry name" value="PYP-like sensor domain (PAS domain)"/>
    <property type="match status" value="1"/>
</dbReference>
<organism evidence="8">
    <name type="scientific">mine drainage metagenome</name>
    <dbReference type="NCBI Taxonomy" id="410659"/>
    <lineage>
        <taxon>unclassified sequences</taxon>
        <taxon>metagenomes</taxon>
        <taxon>ecological metagenomes</taxon>
    </lineage>
</organism>
<dbReference type="InterPro" id="IPR027417">
    <property type="entry name" value="P-loop_NTPase"/>
</dbReference>
<evidence type="ECO:0000259" key="6">
    <source>
        <dbReference type="PROSITE" id="PS50045"/>
    </source>
</evidence>
<dbReference type="PRINTS" id="PR01590">
    <property type="entry name" value="HTHFIS"/>
</dbReference>
<dbReference type="AlphaFoldDB" id="E6QT21"/>
<dbReference type="CDD" id="cd00130">
    <property type="entry name" value="PAS"/>
    <property type="match status" value="1"/>
</dbReference>
<evidence type="ECO:0000259" key="7">
    <source>
        <dbReference type="PROSITE" id="PS50112"/>
    </source>
</evidence>
<dbReference type="PROSITE" id="PS50045">
    <property type="entry name" value="SIGMA54_INTERACT_4"/>
    <property type="match status" value="1"/>
</dbReference>
<dbReference type="InterPro" id="IPR058031">
    <property type="entry name" value="AAA_lid_NorR"/>
</dbReference>
<proteinExistence type="predicted"/>
<evidence type="ECO:0000256" key="2">
    <source>
        <dbReference type="ARBA" id="ARBA00022840"/>
    </source>
</evidence>